<dbReference type="HOGENOM" id="CLU_010591_8_0_1"/>
<evidence type="ECO:0000256" key="2">
    <source>
        <dbReference type="ARBA" id="ARBA00023026"/>
    </source>
</evidence>
<dbReference type="VEuPathDB" id="FungiDB:ACLA_071270"/>
<evidence type="ECO:0000259" key="5">
    <source>
        <dbReference type="PROSITE" id="PS51782"/>
    </source>
</evidence>
<name>A1C6S3_ASPCL</name>
<gene>
    <name evidence="6" type="ORF">ACLA_071270</name>
</gene>
<accession>A1C6S3</accession>
<dbReference type="OrthoDB" id="2281372at2759"/>
<keyword evidence="4" id="KW-0732">Signal</keyword>
<organism evidence="6 7">
    <name type="scientific">Aspergillus clavatus (strain ATCC 1007 / CBS 513.65 / DSM 816 / NCTC 3887 / NRRL 1 / QM 1276 / 107)</name>
    <dbReference type="NCBI Taxonomy" id="344612"/>
    <lineage>
        <taxon>Eukaryota</taxon>
        <taxon>Fungi</taxon>
        <taxon>Dikarya</taxon>
        <taxon>Ascomycota</taxon>
        <taxon>Pezizomycotina</taxon>
        <taxon>Eurotiomycetes</taxon>
        <taxon>Eurotiomycetidae</taxon>
        <taxon>Eurotiales</taxon>
        <taxon>Aspergillaceae</taxon>
        <taxon>Aspergillus</taxon>
        <taxon>Aspergillus subgen. Fumigati</taxon>
    </lineage>
</organism>
<dbReference type="SUPFAM" id="SSF54106">
    <property type="entry name" value="LysM domain"/>
    <property type="match status" value="3"/>
</dbReference>
<feature type="compositionally biased region" description="Low complexity" evidence="3">
    <location>
        <begin position="97"/>
        <end position="131"/>
    </location>
</feature>
<dbReference type="Proteomes" id="UP000006701">
    <property type="component" value="Unassembled WGS sequence"/>
</dbReference>
<dbReference type="AlphaFoldDB" id="A1C6S3"/>
<keyword evidence="2" id="KW-0843">Virulence</keyword>
<dbReference type="Pfam" id="PF01476">
    <property type="entry name" value="LysM"/>
    <property type="match status" value="4"/>
</dbReference>
<reference evidence="6 7" key="1">
    <citation type="journal article" date="2008" name="PLoS Genet.">
        <title>Genomic islands in the pathogenic filamentous fungus Aspergillus fumigatus.</title>
        <authorList>
            <person name="Fedorova N.D."/>
            <person name="Khaldi N."/>
            <person name="Joardar V.S."/>
            <person name="Maiti R."/>
            <person name="Amedeo P."/>
            <person name="Anderson M.J."/>
            <person name="Crabtree J."/>
            <person name="Silva J.C."/>
            <person name="Badger J.H."/>
            <person name="Albarraq A."/>
            <person name="Angiuoli S."/>
            <person name="Bussey H."/>
            <person name="Bowyer P."/>
            <person name="Cotty P.J."/>
            <person name="Dyer P.S."/>
            <person name="Egan A."/>
            <person name="Galens K."/>
            <person name="Fraser-Liggett C.M."/>
            <person name="Haas B.J."/>
            <person name="Inman J.M."/>
            <person name="Kent R."/>
            <person name="Lemieux S."/>
            <person name="Malavazi I."/>
            <person name="Orvis J."/>
            <person name="Roemer T."/>
            <person name="Ronning C.M."/>
            <person name="Sundaram J.P."/>
            <person name="Sutton G."/>
            <person name="Turner G."/>
            <person name="Venter J.C."/>
            <person name="White O.R."/>
            <person name="Whitty B.R."/>
            <person name="Youngman P."/>
            <person name="Wolfe K.H."/>
            <person name="Goldman G.H."/>
            <person name="Wortman J.R."/>
            <person name="Jiang B."/>
            <person name="Denning D.W."/>
            <person name="Nierman W.C."/>
        </authorList>
    </citation>
    <scope>NUCLEOTIDE SEQUENCE [LARGE SCALE GENOMIC DNA]</scope>
    <source>
        <strain evidence="7">ATCC 1007 / CBS 513.65 / DSM 816 / NCTC 3887 / NRRL 1</strain>
    </source>
</reference>
<feature type="region of interest" description="Disordered" evidence="3">
    <location>
        <begin position="97"/>
        <end position="132"/>
    </location>
</feature>
<evidence type="ECO:0000256" key="4">
    <source>
        <dbReference type="SAM" id="SignalP"/>
    </source>
</evidence>
<protein>
    <submittedName>
        <fullName evidence="6">LysM domain protein</fullName>
    </submittedName>
</protein>
<dbReference type="PROSITE" id="PS51782">
    <property type="entry name" value="LYSM"/>
    <property type="match status" value="4"/>
</dbReference>
<evidence type="ECO:0000313" key="6">
    <source>
        <dbReference type="EMBL" id="EAW14094.1"/>
    </source>
</evidence>
<feature type="chain" id="PRO_5002632914" evidence="4">
    <location>
        <begin position="19"/>
        <end position="343"/>
    </location>
</feature>
<evidence type="ECO:0000256" key="3">
    <source>
        <dbReference type="SAM" id="MobiDB-lite"/>
    </source>
</evidence>
<dbReference type="GO" id="GO:0008061">
    <property type="term" value="F:chitin binding"/>
    <property type="evidence" value="ECO:0007669"/>
    <property type="project" value="UniProtKB-KW"/>
</dbReference>
<dbReference type="RefSeq" id="XP_001275520.1">
    <property type="nucleotide sequence ID" value="XM_001275519.1"/>
</dbReference>
<dbReference type="EMBL" id="DS027045">
    <property type="protein sequence ID" value="EAW14094.1"/>
    <property type="molecule type" value="Genomic_DNA"/>
</dbReference>
<keyword evidence="7" id="KW-1185">Reference proteome</keyword>
<evidence type="ECO:0000313" key="7">
    <source>
        <dbReference type="Proteomes" id="UP000006701"/>
    </source>
</evidence>
<dbReference type="KEGG" id="act:ACLA_071270"/>
<dbReference type="PANTHER" id="PTHR34997:SF1">
    <property type="entry name" value="PEPTIDOGLYCAN-BINDING LYSIN DOMAIN"/>
    <property type="match status" value="1"/>
</dbReference>
<dbReference type="InterPro" id="IPR018392">
    <property type="entry name" value="LysM"/>
</dbReference>
<dbReference type="eggNOG" id="KOG2806">
    <property type="taxonomic scope" value="Eukaryota"/>
</dbReference>
<feature type="domain" description="LysM" evidence="5">
    <location>
        <begin position="46"/>
        <end position="92"/>
    </location>
</feature>
<keyword evidence="1" id="KW-0147">Chitin-binding</keyword>
<evidence type="ECO:0000256" key="1">
    <source>
        <dbReference type="ARBA" id="ARBA00022669"/>
    </source>
</evidence>
<dbReference type="PANTHER" id="PTHR34997">
    <property type="entry name" value="AM15"/>
    <property type="match status" value="1"/>
</dbReference>
<proteinExistence type="predicted"/>
<feature type="domain" description="LysM" evidence="5">
    <location>
        <begin position="294"/>
        <end position="340"/>
    </location>
</feature>
<feature type="domain" description="LysM" evidence="5">
    <location>
        <begin position="229"/>
        <end position="277"/>
    </location>
</feature>
<dbReference type="Gene3D" id="3.10.350.10">
    <property type="entry name" value="LysM domain"/>
    <property type="match status" value="4"/>
</dbReference>
<dbReference type="GeneID" id="4707836"/>
<dbReference type="CDD" id="cd00118">
    <property type="entry name" value="LysM"/>
    <property type="match status" value="3"/>
</dbReference>
<dbReference type="SMART" id="SM00257">
    <property type="entry name" value="LysM"/>
    <property type="match status" value="3"/>
</dbReference>
<feature type="domain" description="LysM" evidence="5">
    <location>
        <begin position="141"/>
        <end position="188"/>
    </location>
</feature>
<dbReference type="InterPro" id="IPR036779">
    <property type="entry name" value="LysM_dom_sf"/>
</dbReference>
<dbReference type="OMA" id="CTKYHLV"/>
<feature type="signal peptide" evidence="4">
    <location>
        <begin position="1"/>
        <end position="18"/>
    </location>
</feature>
<dbReference type="InterPro" id="IPR052210">
    <property type="entry name" value="LysM1-like"/>
</dbReference>
<sequence>MILTPLLLTSLITGTARASAIQKRFTNGDSPTGTTDPNVVKDCSYWANSITSSDTCVNLENYFGITTAQLTFWNPSLSSTNCVLTVGWSYCVESPSVPTTTTTSTTTVPTTTSTSPTTTTTTSTSGAPSPTQSGLISTCDAFYKVQAGDICYNIVTSFGNFTIDQFYQWNPAVKTDCSGLQAGYYVCVGVPGLTTTTTTTSTTIATTTTSATHTGPSPTQTGIISDCVTYYQVQSGDSCWSIVTKKYSYLTTSEFISWNPAVGATCSYLDVGYWYCVATSTVQPMPGTISTCTKYYQVASGDSCWSIEQANSITATQFNTWNPDVGSECAHLWLGYFVCVGAS</sequence>
<dbReference type="STRING" id="344612.A1C6S3"/>